<reference evidence="1" key="1">
    <citation type="journal article" date="2015" name="Nature">
        <title>Complex archaea that bridge the gap between prokaryotes and eukaryotes.</title>
        <authorList>
            <person name="Spang A."/>
            <person name="Saw J.H."/>
            <person name="Jorgensen S.L."/>
            <person name="Zaremba-Niedzwiedzka K."/>
            <person name="Martijn J."/>
            <person name="Lind A.E."/>
            <person name="van Eijk R."/>
            <person name="Schleper C."/>
            <person name="Guy L."/>
            <person name="Ettema T.J."/>
        </authorList>
    </citation>
    <scope>NUCLEOTIDE SEQUENCE</scope>
</reference>
<organism evidence="1">
    <name type="scientific">marine sediment metagenome</name>
    <dbReference type="NCBI Taxonomy" id="412755"/>
    <lineage>
        <taxon>unclassified sequences</taxon>
        <taxon>metagenomes</taxon>
        <taxon>ecological metagenomes</taxon>
    </lineage>
</organism>
<comment type="caution">
    <text evidence="1">The sequence shown here is derived from an EMBL/GenBank/DDBJ whole genome shotgun (WGS) entry which is preliminary data.</text>
</comment>
<accession>A0A0F9LBX7</accession>
<dbReference type="EMBL" id="LAZR01011438">
    <property type="protein sequence ID" value="KKM61670.1"/>
    <property type="molecule type" value="Genomic_DNA"/>
</dbReference>
<sequence>MKFVIRKLLFLLAIVSMGAAPFVYVEYKSLTTKDPFILMARDIEDFRKGEVDVLTVQENPELRDGITTVVYIKNYPEWSVRQDIPNFNRHVLRAIAKYNYTAAVIAVGWDFLPKDFRVQGVWICPELRRGSCEWEKVPSVQLNQEFVQWPGIGNP</sequence>
<gene>
    <name evidence="1" type="ORF">LCGC14_1529380</name>
</gene>
<evidence type="ECO:0000313" key="1">
    <source>
        <dbReference type="EMBL" id="KKM61670.1"/>
    </source>
</evidence>
<dbReference type="AlphaFoldDB" id="A0A0F9LBX7"/>
<name>A0A0F9LBX7_9ZZZZ</name>
<proteinExistence type="predicted"/>
<protein>
    <submittedName>
        <fullName evidence="1">Uncharacterized protein</fullName>
    </submittedName>
</protein>